<accession>R4YWQ8</accession>
<comment type="caution">
    <text evidence="1">The sequence shown here is derived from an EMBL/GenBank/DDBJ whole genome shotgun (WGS) entry which is preliminary data.</text>
</comment>
<proteinExistence type="predicted"/>
<reference evidence="1 2" key="1">
    <citation type="journal article" date="2013" name="ISME J.">
        <title>Metabolic model for the filamentous 'Candidatus Microthrix parvicella' based on genomic and metagenomic analyses.</title>
        <authorList>
            <person name="Jon McIlroy S."/>
            <person name="Kristiansen R."/>
            <person name="Albertsen M."/>
            <person name="Michael Karst S."/>
            <person name="Rossetti S."/>
            <person name="Lund Nielsen J."/>
            <person name="Tandoi V."/>
            <person name="James Seviour R."/>
            <person name="Nielsen P.H."/>
        </authorList>
    </citation>
    <scope>NUCLEOTIDE SEQUENCE [LARGE SCALE GENOMIC DNA]</scope>
    <source>
        <strain evidence="1 2">RN1</strain>
    </source>
</reference>
<name>R4YWQ8_9ACTN</name>
<gene>
    <name evidence="1" type="ORF">BN381_120004</name>
</gene>
<dbReference type="AlphaFoldDB" id="R4YWQ8"/>
<dbReference type="EMBL" id="CANL01000004">
    <property type="protein sequence ID" value="CCM62435.1"/>
    <property type="molecule type" value="Genomic_DNA"/>
</dbReference>
<evidence type="ECO:0000313" key="2">
    <source>
        <dbReference type="Proteomes" id="UP000018291"/>
    </source>
</evidence>
<dbReference type="STRING" id="1229780.BN381_120004"/>
<dbReference type="HOGENOM" id="CLU_168745_1_0_11"/>
<keyword evidence="2" id="KW-1185">Reference proteome</keyword>
<organism evidence="1 2">
    <name type="scientific">Candidatus Neomicrothrix parvicella RN1</name>
    <dbReference type="NCBI Taxonomy" id="1229780"/>
    <lineage>
        <taxon>Bacteria</taxon>
        <taxon>Bacillati</taxon>
        <taxon>Actinomycetota</taxon>
        <taxon>Acidimicrobiia</taxon>
        <taxon>Acidimicrobiales</taxon>
        <taxon>Microthrixaceae</taxon>
        <taxon>Candidatus Neomicrothrix</taxon>
    </lineage>
</organism>
<protein>
    <submittedName>
        <fullName evidence="1">Uncharacterized protein</fullName>
    </submittedName>
</protein>
<evidence type="ECO:0000313" key="1">
    <source>
        <dbReference type="EMBL" id="CCM62435.1"/>
    </source>
</evidence>
<dbReference type="Proteomes" id="UP000018291">
    <property type="component" value="Unassembled WGS sequence"/>
</dbReference>
<sequence length="93" mass="10119">MLVATSVVAVEILASARKHGISDDDIDHAIDHALGWISHPDQPDFTMLVGPDRRAALLEVGVLQAGEQEYVIHAMQARRKYLKLIGPPGGDPR</sequence>